<dbReference type="SUPFAM" id="SSF53335">
    <property type="entry name" value="S-adenosyl-L-methionine-dependent methyltransferases"/>
    <property type="match status" value="1"/>
</dbReference>
<keyword evidence="3" id="KW-0808">Transferase</keyword>
<evidence type="ECO:0000256" key="7">
    <source>
        <dbReference type="ARBA" id="ARBA00047942"/>
    </source>
</evidence>
<dbReference type="Proteomes" id="UP000722625">
    <property type="component" value="Unassembled WGS sequence"/>
</dbReference>
<evidence type="ECO:0000256" key="1">
    <source>
        <dbReference type="ARBA" id="ARBA00011900"/>
    </source>
</evidence>
<evidence type="ECO:0000259" key="8">
    <source>
        <dbReference type="Pfam" id="PF07669"/>
    </source>
</evidence>
<dbReference type="GO" id="GO:0032259">
    <property type="term" value="P:methylation"/>
    <property type="evidence" value="ECO:0007669"/>
    <property type="project" value="UniProtKB-KW"/>
</dbReference>
<organism evidence="9 10">
    <name type="scientific">Flavobacterium psychroterrae</name>
    <dbReference type="NCBI Taxonomy" id="2133767"/>
    <lineage>
        <taxon>Bacteria</taxon>
        <taxon>Pseudomonadati</taxon>
        <taxon>Bacteroidota</taxon>
        <taxon>Flavobacteriia</taxon>
        <taxon>Flavobacteriales</taxon>
        <taxon>Flavobacteriaceae</taxon>
        <taxon>Flavobacterium</taxon>
    </lineage>
</organism>
<dbReference type="RefSeq" id="WP_213297459.1">
    <property type="nucleotide sequence ID" value="NZ_JAGYVZ010000005.1"/>
</dbReference>
<keyword evidence="6" id="KW-0238">DNA-binding</keyword>
<proteinExistence type="predicted"/>
<evidence type="ECO:0000256" key="3">
    <source>
        <dbReference type="ARBA" id="ARBA00022679"/>
    </source>
</evidence>
<dbReference type="InterPro" id="IPR029063">
    <property type="entry name" value="SAM-dependent_MTases_sf"/>
</dbReference>
<dbReference type="PANTHER" id="PTHR33841">
    <property type="entry name" value="DNA METHYLTRANSFERASE YEEA-RELATED"/>
    <property type="match status" value="1"/>
</dbReference>
<comment type="caution">
    <text evidence="9">The sequence shown here is derived from an EMBL/GenBank/DDBJ whole genome shotgun (WGS) entry which is preliminary data.</text>
</comment>
<dbReference type="EMBL" id="JAGYVZ010000005">
    <property type="protein sequence ID" value="MBS7230978.1"/>
    <property type="molecule type" value="Genomic_DNA"/>
</dbReference>
<evidence type="ECO:0000313" key="10">
    <source>
        <dbReference type="Proteomes" id="UP000722625"/>
    </source>
</evidence>
<keyword evidence="5" id="KW-0680">Restriction system</keyword>
<gene>
    <name evidence="9" type="ORF">KHA90_08075</name>
</gene>
<protein>
    <recommendedName>
        <fullName evidence="1">site-specific DNA-methyltransferase (adenine-specific)</fullName>
        <ecNumber evidence="1">2.1.1.72</ecNumber>
    </recommendedName>
</protein>
<feature type="domain" description="Type II methyltransferase M.TaqI-like" evidence="8">
    <location>
        <begin position="118"/>
        <end position="226"/>
    </location>
</feature>
<dbReference type="InterPro" id="IPR011639">
    <property type="entry name" value="MethylTrfase_TaqI-like_dom"/>
</dbReference>
<dbReference type="InterPro" id="IPR050953">
    <property type="entry name" value="N4_N6_ade-DNA_methylase"/>
</dbReference>
<evidence type="ECO:0000256" key="4">
    <source>
        <dbReference type="ARBA" id="ARBA00022691"/>
    </source>
</evidence>
<dbReference type="GO" id="GO:0008168">
    <property type="term" value="F:methyltransferase activity"/>
    <property type="evidence" value="ECO:0007669"/>
    <property type="project" value="UniProtKB-KW"/>
</dbReference>
<dbReference type="PANTHER" id="PTHR33841:SF6">
    <property type="entry name" value="TYPE II METHYLTRANSFERASE M.HINDII"/>
    <property type="match status" value="1"/>
</dbReference>
<keyword evidence="10" id="KW-1185">Reference proteome</keyword>
<evidence type="ECO:0000256" key="5">
    <source>
        <dbReference type="ARBA" id="ARBA00022747"/>
    </source>
</evidence>
<reference evidence="9 10" key="1">
    <citation type="journal article" date="2018" name="Int. J. Syst. Evol. Microbiol.">
        <title>Flavobacterium chryseum sp. nov. and Flavobacterium psychroterrae sp. nov., novel environmental bacteria isolated from Antarctica.</title>
        <authorList>
            <person name="Kralova S."/>
            <person name="Svec P."/>
            <person name="Busse H.J."/>
            <person name="Stankova E."/>
            <person name="Vaczi P."/>
            <person name="Sedlacek I."/>
        </authorList>
    </citation>
    <scope>NUCLEOTIDE SEQUENCE [LARGE SCALE GENOMIC DNA]</scope>
    <source>
        <strain evidence="9 10">CCM 8827</strain>
    </source>
</reference>
<name>A0ABS5PAT3_9FLAO</name>
<sequence>MLSEIFNIQNRFLSSKSQSDKKKLGQFFTSLEVSEFMASLIGPEILTKLSIKILDAGAGMGILSAAASLECLEKGIKEIHVEAYELDTKAIEYLKMTYELLVIFFMSKGATFTFRIHNLDFVLNPPYQIGSEEKFDLSVINPPYFKYNTKDSPYCKATLSLYKGNPNIYASFMALCLKSLKSNGQLIVIVPRSFTNGLYFKNFRNYMLNNSSLEMIHIFAKRNKIFKSDDVLQENIICSFVKKEQSDSIVISSSNSIADAKKSNRNIYSKNLIIDPSNEQRFIRIPESKEQFDILELAEKLPTTFSKAGYFISTGPVVEFRTREFHTTELNSAVPVIRPHNFSDSKIIWNGNHKKDIAFQLKGQFESHLVESKTYIILKRITSKDETKRLVANIYLPNKHTSIGISNKLNYLGLKNEEFSIEEATGLSSFLNSTFMDKYFRSISGNTQVNSNEIRVLKFPERKTIKLLGEKILKLNSNSQQIIDKLVLDIINSN</sequence>
<dbReference type="Pfam" id="PF07669">
    <property type="entry name" value="Eco57I"/>
    <property type="match status" value="1"/>
</dbReference>
<evidence type="ECO:0000313" key="9">
    <source>
        <dbReference type="EMBL" id="MBS7230978.1"/>
    </source>
</evidence>
<keyword evidence="2 9" id="KW-0489">Methyltransferase</keyword>
<evidence type="ECO:0000256" key="2">
    <source>
        <dbReference type="ARBA" id="ARBA00022603"/>
    </source>
</evidence>
<comment type="catalytic activity">
    <reaction evidence="7">
        <text>a 2'-deoxyadenosine in DNA + S-adenosyl-L-methionine = an N(6)-methyl-2'-deoxyadenosine in DNA + S-adenosyl-L-homocysteine + H(+)</text>
        <dbReference type="Rhea" id="RHEA:15197"/>
        <dbReference type="Rhea" id="RHEA-COMP:12418"/>
        <dbReference type="Rhea" id="RHEA-COMP:12419"/>
        <dbReference type="ChEBI" id="CHEBI:15378"/>
        <dbReference type="ChEBI" id="CHEBI:57856"/>
        <dbReference type="ChEBI" id="CHEBI:59789"/>
        <dbReference type="ChEBI" id="CHEBI:90615"/>
        <dbReference type="ChEBI" id="CHEBI:90616"/>
        <dbReference type="EC" id="2.1.1.72"/>
    </reaction>
</comment>
<dbReference type="Gene3D" id="3.40.50.150">
    <property type="entry name" value="Vaccinia Virus protein VP39"/>
    <property type="match status" value="1"/>
</dbReference>
<dbReference type="PRINTS" id="PR00507">
    <property type="entry name" value="N12N6MTFRASE"/>
</dbReference>
<dbReference type="EC" id="2.1.1.72" evidence="1"/>
<evidence type="ECO:0000256" key="6">
    <source>
        <dbReference type="ARBA" id="ARBA00023125"/>
    </source>
</evidence>
<accession>A0ABS5PAT3</accession>
<keyword evidence="4" id="KW-0949">S-adenosyl-L-methionine</keyword>